<proteinExistence type="predicted"/>
<dbReference type="Gene3D" id="6.10.340.10">
    <property type="match status" value="1"/>
</dbReference>
<dbReference type="PROSITE" id="PS50109">
    <property type="entry name" value="HIS_KIN"/>
    <property type="match status" value="1"/>
</dbReference>
<dbReference type="AlphaFoldDB" id="A0A0G3XE48"/>
<keyword evidence="12" id="KW-1185">Reference proteome</keyword>
<reference evidence="11 12" key="1">
    <citation type="submission" date="2015-06" db="EMBL/GenBank/DDBJ databases">
        <authorList>
            <person name="Zeng Y."/>
            <person name="Huang Y."/>
        </authorList>
    </citation>
    <scope>NUCLEOTIDE SEQUENCE [LARGE SCALE GENOMIC DNA]</scope>
    <source>
        <strain evidence="11 12">PQ-2</strain>
    </source>
</reference>
<dbReference type="InterPro" id="IPR005467">
    <property type="entry name" value="His_kinase_dom"/>
</dbReference>
<evidence type="ECO:0000256" key="10">
    <source>
        <dbReference type="ARBA" id="ARBA00023136"/>
    </source>
</evidence>
<organism evidence="11 12">
    <name type="scientific">Croceicoccus naphthovorans</name>
    <dbReference type="NCBI Taxonomy" id="1348774"/>
    <lineage>
        <taxon>Bacteria</taxon>
        <taxon>Pseudomonadati</taxon>
        <taxon>Pseudomonadota</taxon>
        <taxon>Alphaproteobacteria</taxon>
        <taxon>Sphingomonadales</taxon>
        <taxon>Erythrobacteraceae</taxon>
        <taxon>Croceicoccus</taxon>
    </lineage>
</organism>
<evidence type="ECO:0000256" key="3">
    <source>
        <dbReference type="ARBA" id="ARBA00012438"/>
    </source>
</evidence>
<sequence>MSRLFRSLSFRLAVLYAVLFGISVVVLIGAIYWIRYERPLDAMRASVTTEAEAYQTIARSRGLGETIQLLNRRAKERADRKPFHAVIASDGTVLSRNLPSWPSRSIEGLNLMEADILTEGDEIDYSALVLDQTIPDGTRLIVGRDVEDITRLREQLEAASFWLVVGTLILGLTGGWLMSRAIGKRIDSVTRAALLVMEGDLTGRVEMRGTNDDFDRLGDTLNLMLERIQTLFAAVQRVSDHITHELRTPLARLVGKLEEIEKRPPGDPGLPALIGDASMEAARLQRIFAAILRISRIEQGRHAIQRKTADVVTIVEDVVELYQPVAEVRGIALTVKAERPLIAAFDVDLVFQALSNLIDNALKHTPPSSSVEIVASKTGGVTITVADTGVGLSPEERARVTEPFYRSSLAHDLPGDGLGLSMVAAIARAHGARLSIEDNEPGLRVTLAFPEGE</sequence>
<evidence type="ECO:0000256" key="7">
    <source>
        <dbReference type="ARBA" id="ARBA00022777"/>
    </source>
</evidence>
<dbReference type="InterPro" id="IPR050428">
    <property type="entry name" value="TCS_sensor_his_kinase"/>
</dbReference>
<keyword evidence="4" id="KW-0597">Phosphoprotein</keyword>
<dbReference type="RefSeq" id="WP_047819612.1">
    <property type="nucleotide sequence ID" value="NZ_CP011770.1"/>
</dbReference>
<dbReference type="InterPro" id="IPR003594">
    <property type="entry name" value="HATPase_dom"/>
</dbReference>
<dbReference type="InterPro" id="IPR004358">
    <property type="entry name" value="Sig_transdc_His_kin-like_C"/>
</dbReference>
<keyword evidence="8" id="KW-1133">Transmembrane helix</keyword>
<evidence type="ECO:0000256" key="5">
    <source>
        <dbReference type="ARBA" id="ARBA00022679"/>
    </source>
</evidence>
<dbReference type="EC" id="2.7.13.3" evidence="3"/>
<accession>A0A0G3XE48</accession>
<name>A0A0G3XE48_9SPHN</name>
<dbReference type="InterPro" id="IPR003660">
    <property type="entry name" value="HAMP_dom"/>
</dbReference>
<dbReference type="GO" id="GO:0000155">
    <property type="term" value="F:phosphorelay sensor kinase activity"/>
    <property type="evidence" value="ECO:0007669"/>
    <property type="project" value="InterPro"/>
</dbReference>
<dbReference type="CDD" id="cd00082">
    <property type="entry name" value="HisKA"/>
    <property type="match status" value="1"/>
</dbReference>
<dbReference type="SMART" id="SM00304">
    <property type="entry name" value="HAMP"/>
    <property type="match status" value="1"/>
</dbReference>
<evidence type="ECO:0000256" key="1">
    <source>
        <dbReference type="ARBA" id="ARBA00000085"/>
    </source>
</evidence>
<dbReference type="SUPFAM" id="SSF55874">
    <property type="entry name" value="ATPase domain of HSP90 chaperone/DNA topoisomerase II/histidine kinase"/>
    <property type="match status" value="1"/>
</dbReference>
<dbReference type="Pfam" id="PF00512">
    <property type="entry name" value="HisKA"/>
    <property type="match status" value="1"/>
</dbReference>
<gene>
    <name evidence="11" type="ORF">AB433_01280</name>
</gene>
<dbReference type="SUPFAM" id="SSF47384">
    <property type="entry name" value="Homodimeric domain of signal transducing histidine kinase"/>
    <property type="match status" value="1"/>
</dbReference>
<evidence type="ECO:0000256" key="2">
    <source>
        <dbReference type="ARBA" id="ARBA00004370"/>
    </source>
</evidence>
<comment type="catalytic activity">
    <reaction evidence="1">
        <text>ATP + protein L-histidine = ADP + protein N-phospho-L-histidine.</text>
        <dbReference type="EC" id="2.7.13.3"/>
    </reaction>
</comment>
<evidence type="ECO:0000256" key="6">
    <source>
        <dbReference type="ARBA" id="ARBA00022692"/>
    </source>
</evidence>
<dbReference type="PATRIC" id="fig|1348774.3.peg.273"/>
<dbReference type="OrthoDB" id="9815202at2"/>
<dbReference type="CDD" id="cd00075">
    <property type="entry name" value="HATPase"/>
    <property type="match status" value="1"/>
</dbReference>
<dbReference type="InterPro" id="IPR036890">
    <property type="entry name" value="HATPase_C_sf"/>
</dbReference>
<keyword evidence="9" id="KW-0902">Two-component regulatory system</keyword>
<keyword evidence="7" id="KW-0418">Kinase</keyword>
<dbReference type="GO" id="GO:0005886">
    <property type="term" value="C:plasma membrane"/>
    <property type="evidence" value="ECO:0007669"/>
    <property type="project" value="TreeGrafter"/>
</dbReference>
<dbReference type="Pfam" id="PF00672">
    <property type="entry name" value="HAMP"/>
    <property type="match status" value="1"/>
</dbReference>
<dbReference type="Gene3D" id="1.10.287.130">
    <property type="match status" value="1"/>
</dbReference>
<dbReference type="CDD" id="cd06225">
    <property type="entry name" value="HAMP"/>
    <property type="match status" value="1"/>
</dbReference>
<dbReference type="PANTHER" id="PTHR45436:SF8">
    <property type="entry name" value="HISTIDINE KINASE"/>
    <property type="match status" value="1"/>
</dbReference>
<dbReference type="PRINTS" id="PR00344">
    <property type="entry name" value="BCTRLSENSOR"/>
</dbReference>
<evidence type="ECO:0000256" key="9">
    <source>
        <dbReference type="ARBA" id="ARBA00023012"/>
    </source>
</evidence>
<keyword evidence="6" id="KW-0812">Transmembrane</keyword>
<evidence type="ECO:0000313" key="12">
    <source>
        <dbReference type="Proteomes" id="UP000035287"/>
    </source>
</evidence>
<dbReference type="PANTHER" id="PTHR45436">
    <property type="entry name" value="SENSOR HISTIDINE KINASE YKOH"/>
    <property type="match status" value="1"/>
</dbReference>
<keyword evidence="10" id="KW-0472">Membrane</keyword>
<dbReference type="Gene3D" id="3.30.565.10">
    <property type="entry name" value="Histidine kinase-like ATPase, C-terminal domain"/>
    <property type="match status" value="1"/>
</dbReference>
<keyword evidence="5" id="KW-0808">Transferase</keyword>
<protein>
    <recommendedName>
        <fullName evidence="3">histidine kinase</fullName>
        <ecNumber evidence="3">2.7.13.3</ecNumber>
    </recommendedName>
</protein>
<dbReference type="PROSITE" id="PS50885">
    <property type="entry name" value="HAMP"/>
    <property type="match status" value="1"/>
</dbReference>
<dbReference type="STRING" id="1348774.AB433_01280"/>
<evidence type="ECO:0000256" key="4">
    <source>
        <dbReference type="ARBA" id="ARBA00022553"/>
    </source>
</evidence>
<dbReference type="KEGG" id="cna:AB433_01280"/>
<evidence type="ECO:0000256" key="8">
    <source>
        <dbReference type="ARBA" id="ARBA00022989"/>
    </source>
</evidence>
<dbReference type="SUPFAM" id="SSF158472">
    <property type="entry name" value="HAMP domain-like"/>
    <property type="match status" value="1"/>
</dbReference>
<dbReference type="SMART" id="SM00387">
    <property type="entry name" value="HATPase_c"/>
    <property type="match status" value="1"/>
</dbReference>
<evidence type="ECO:0000313" key="11">
    <source>
        <dbReference type="EMBL" id="AKM08916.1"/>
    </source>
</evidence>
<dbReference type="EMBL" id="CP011770">
    <property type="protein sequence ID" value="AKM08916.1"/>
    <property type="molecule type" value="Genomic_DNA"/>
</dbReference>
<dbReference type="Proteomes" id="UP000035287">
    <property type="component" value="Chromosome"/>
</dbReference>
<dbReference type="SMART" id="SM00388">
    <property type="entry name" value="HisKA"/>
    <property type="match status" value="1"/>
</dbReference>
<comment type="subcellular location">
    <subcellularLocation>
        <location evidence="2">Membrane</location>
    </subcellularLocation>
</comment>
<dbReference type="Pfam" id="PF02518">
    <property type="entry name" value="HATPase_c"/>
    <property type="match status" value="1"/>
</dbReference>
<dbReference type="InterPro" id="IPR036097">
    <property type="entry name" value="HisK_dim/P_sf"/>
</dbReference>
<dbReference type="InterPro" id="IPR003661">
    <property type="entry name" value="HisK_dim/P_dom"/>
</dbReference>